<evidence type="ECO:0000256" key="3">
    <source>
        <dbReference type="ARBA" id="ARBA00022714"/>
    </source>
</evidence>
<proteinExistence type="predicted"/>
<dbReference type="Gene3D" id="3.40.50.80">
    <property type="entry name" value="Nucleotide-binding domain of ferredoxin-NADP reductase (FNR) module"/>
    <property type="match status" value="1"/>
</dbReference>
<gene>
    <name evidence="10" type="ORF">GOHSU_30_00340</name>
</gene>
<dbReference type="InterPro" id="IPR036010">
    <property type="entry name" value="2Fe-2S_ferredoxin-like_sf"/>
</dbReference>
<dbReference type="STRING" id="1121927.GOHSU_30_00340"/>
<dbReference type="PANTHER" id="PTHR47354:SF1">
    <property type="entry name" value="CARNITINE MONOOXYGENASE REDUCTASE SUBUNIT"/>
    <property type="match status" value="1"/>
</dbReference>
<keyword evidence="5" id="KW-0560">Oxidoreductase</keyword>
<dbReference type="PROSITE" id="PS00197">
    <property type="entry name" value="2FE2S_FER_1"/>
    <property type="match status" value="1"/>
</dbReference>
<dbReference type="InterPro" id="IPR017927">
    <property type="entry name" value="FAD-bd_FR_type"/>
</dbReference>
<comment type="caution">
    <text evidence="10">The sequence shown here is derived from an EMBL/GenBank/DDBJ whole genome shotgun (WGS) entry which is preliminary data.</text>
</comment>
<dbReference type="Proteomes" id="UP000053405">
    <property type="component" value="Unassembled WGS sequence"/>
</dbReference>
<dbReference type="InterPro" id="IPR001041">
    <property type="entry name" value="2Fe-2S_ferredoxin-type"/>
</dbReference>
<dbReference type="PROSITE" id="PS51384">
    <property type="entry name" value="FAD_FR"/>
    <property type="match status" value="1"/>
</dbReference>
<evidence type="ECO:0000256" key="6">
    <source>
        <dbReference type="ARBA" id="ARBA00023004"/>
    </source>
</evidence>
<evidence type="ECO:0000256" key="5">
    <source>
        <dbReference type="ARBA" id="ARBA00023002"/>
    </source>
</evidence>
<evidence type="ECO:0000313" key="11">
    <source>
        <dbReference type="Proteomes" id="UP000053405"/>
    </source>
</evidence>
<evidence type="ECO:0000313" key="10">
    <source>
        <dbReference type="EMBL" id="GAC58110.1"/>
    </source>
</evidence>
<dbReference type="Pfam" id="PF00111">
    <property type="entry name" value="Fer2"/>
    <property type="match status" value="1"/>
</dbReference>
<evidence type="ECO:0000256" key="1">
    <source>
        <dbReference type="ARBA" id="ARBA00001974"/>
    </source>
</evidence>
<keyword evidence="4" id="KW-0479">Metal-binding</keyword>
<evidence type="ECO:0000256" key="7">
    <source>
        <dbReference type="ARBA" id="ARBA00023014"/>
    </source>
</evidence>
<dbReference type="SUPFAM" id="SSF63380">
    <property type="entry name" value="Riboflavin synthase domain-like"/>
    <property type="match status" value="1"/>
</dbReference>
<dbReference type="GO" id="GO:0046872">
    <property type="term" value="F:metal ion binding"/>
    <property type="evidence" value="ECO:0007669"/>
    <property type="project" value="UniProtKB-KW"/>
</dbReference>
<dbReference type="Gene3D" id="3.10.20.30">
    <property type="match status" value="1"/>
</dbReference>
<keyword evidence="3" id="KW-0001">2Fe-2S</keyword>
<keyword evidence="6" id="KW-0408">Iron</keyword>
<name>L7LAE6_9ACTN</name>
<dbReference type="GO" id="GO:0051537">
    <property type="term" value="F:2 iron, 2 sulfur cluster binding"/>
    <property type="evidence" value="ECO:0007669"/>
    <property type="project" value="UniProtKB-KW"/>
</dbReference>
<evidence type="ECO:0000259" key="9">
    <source>
        <dbReference type="PROSITE" id="PS51384"/>
    </source>
</evidence>
<comment type="cofactor">
    <cofactor evidence="1">
        <name>FAD</name>
        <dbReference type="ChEBI" id="CHEBI:57692"/>
    </cofactor>
</comment>
<dbReference type="InterPro" id="IPR017938">
    <property type="entry name" value="Riboflavin_synthase-like_b-brl"/>
</dbReference>
<dbReference type="SUPFAM" id="SSF54292">
    <property type="entry name" value="2Fe-2S ferredoxin-like"/>
    <property type="match status" value="1"/>
</dbReference>
<evidence type="ECO:0000256" key="2">
    <source>
        <dbReference type="ARBA" id="ARBA00022630"/>
    </source>
</evidence>
<protein>
    <submittedName>
        <fullName evidence="10">Putative oxidoreductase</fullName>
    </submittedName>
</protein>
<dbReference type="GO" id="GO:0016491">
    <property type="term" value="F:oxidoreductase activity"/>
    <property type="evidence" value="ECO:0007669"/>
    <property type="project" value="UniProtKB-KW"/>
</dbReference>
<dbReference type="PANTHER" id="PTHR47354">
    <property type="entry name" value="NADH OXIDOREDUCTASE HCR"/>
    <property type="match status" value="1"/>
</dbReference>
<keyword evidence="7" id="KW-0411">Iron-sulfur</keyword>
<organism evidence="10 11">
    <name type="scientific">Gordonia hirsuta DSM 44140 = NBRC 16056</name>
    <dbReference type="NCBI Taxonomy" id="1121927"/>
    <lineage>
        <taxon>Bacteria</taxon>
        <taxon>Bacillati</taxon>
        <taxon>Actinomycetota</taxon>
        <taxon>Actinomycetes</taxon>
        <taxon>Mycobacteriales</taxon>
        <taxon>Gordoniaceae</taxon>
        <taxon>Gordonia</taxon>
    </lineage>
</organism>
<dbReference type="CDD" id="cd00207">
    <property type="entry name" value="fer2"/>
    <property type="match status" value="1"/>
</dbReference>
<evidence type="ECO:0000256" key="4">
    <source>
        <dbReference type="ARBA" id="ARBA00022723"/>
    </source>
</evidence>
<dbReference type="PROSITE" id="PS51085">
    <property type="entry name" value="2FE2S_FER_2"/>
    <property type="match status" value="1"/>
</dbReference>
<accession>L7LAE6</accession>
<feature type="domain" description="FAD-binding FR-type" evidence="9">
    <location>
        <begin position="64"/>
        <end position="167"/>
    </location>
</feature>
<dbReference type="InterPro" id="IPR012675">
    <property type="entry name" value="Beta-grasp_dom_sf"/>
</dbReference>
<keyword evidence="11" id="KW-1185">Reference proteome</keyword>
<dbReference type="AlphaFoldDB" id="L7LAE6"/>
<dbReference type="InterPro" id="IPR039261">
    <property type="entry name" value="FNR_nucleotide-bd"/>
</dbReference>
<dbReference type="InterPro" id="IPR006058">
    <property type="entry name" value="2Fe2S_fd_BS"/>
</dbReference>
<dbReference type="PRINTS" id="PR00409">
    <property type="entry name" value="PHDIOXRDTASE"/>
</dbReference>
<dbReference type="InterPro" id="IPR050415">
    <property type="entry name" value="MRET"/>
</dbReference>
<dbReference type="Gene3D" id="2.40.30.10">
    <property type="entry name" value="Translation factors"/>
    <property type="match status" value="1"/>
</dbReference>
<dbReference type="RefSeq" id="WP_005941589.1">
    <property type="nucleotide sequence ID" value="NZ_ATVK01000054.1"/>
</dbReference>
<dbReference type="eggNOG" id="COG1018">
    <property type="taxonomic scope" value="Bacteria"/>
</dbReference>
<feature type="domain" description="2Fe-2S ferredoxin-type" evidence="8">
    <location>
        <begin position="293"/>
        <end position="376"/>
    </location>
</feature>
<dbReference type="EMBL" id="BANT01000030">
    <property type="protein sequence ID" value="GAC58110.1"/>
    <property type="molecule type" value="Genomic_DNA"/>
</dbReference>
<dbReference type="OrthoDB" id="502624at2"/>
<reference evidence="10 11" key="1">
    <citation type="submission" date="2012-12" db="EMBL/GenBank/DDBJ databases">
        <title>Whole genome shotgun sequence of Gordonia hirsuta NBRC 16056.</title>
        <authorList>
            <person name="Isaki-Nakamura S."/>
            <person name="Hosoyama A."/>
            <person name="Tsuchikane K."/>
            <person name="Katsumata H."/>
            <person name="Baba S."/>
            <person name="Yamazaki S."/>
            <person name="Fujita N."/>
        </authorList>
    </citation>
    <scope>NUCLEOTIDE SEQUENCE [LARGE SCALE GENOMIC DNA]</scope>
    <source>
        <strain evidence="10 11">NBRC 16056</strain>
    </source>
</reference>
<evidence type="ECO:0000259" key="8">
    <source>
        <dbReference type="PROSITE" id="PS51085"/>
    </source>
</evidence>
<sequence>MADEATTTRTLRPPVENEVFTERLNRADLIIAPLMRRMVGRGIRAAAKHSPRFGVGSHTPRALQATTAVRVASREAASPDGSVVTLTFERFDRGKLPEWFPGAHLDVMLPSGRRRQYSLCGEPADRSRYRIAVRRIDDGAGGSPEVHALNIGDTVTVSHPRNAFPFAPIGHLDSGDRRIRLVAAGIGITPIITMAEAAHRLGLDWSLAYLGRSLESLAFVERVHRLGARAVVHTDGPLAVADIVGDTRPGTALYICGPGPLIEEAADLTLDADGVEMHFERFTLPPIRDGRPFRVILARSGETIDVPADRTMLDAILDSHPGTVHSCRQGFCGTCRLRVLSGRPEHRDSMLAPNDRADGAILPCISRAADDLVIDL</sequence>
<dbReference type="CDD" id="cd06185">
    <property type="entry name" value="PDR_like"/>
    <property type="match status" value="1"/>
</dbReference>
<dbReference type="SUPFAM" id="SSF52343">
    <property type="entry name" value="Ferredoxin reductase-like, C-terminal NADP-linked domain"/>
    <property type="match status" value="1"/>
</dbReference>
<keyword evidence="2" id="KW-0285">Flavoprotein</keyword>